<sequence>MNIATVLDSSEPVSMMRKQSGIISVESRKLTTSELSFCSAEKNKSAGLILPLPTGRARATKPDAVTHFHQSTNYPQTRQTQILERPDFARGAQKRIQK</sequence>
<reference evidence="1 2" key="1">
    <citation type="journal article" name="Sci. Rep.">
        <title>Genome-scale phylogenetic analyses confirm Olpidium as the closest living zoosporic fungus to the non-flagellated, terrestrial fungi.</title>
        <authorList>
            <person name="Chang Y."/>
            <person name="Rochon D."/>
            <person name="Sekimoto S."/>
            <person name="Wang Y."/>
            <person name="Chovatia M."/>
            <person name="Sandor L."/>
            <person name="Salamov A."/>
            <person name="Grigoriev I.V."/>
            <person name="Stajich J.E."/>
            <person name="Spatafora J.W."/>
        </authorList>
    </citation>
    <scope>NUCLEOTIDE SEQUENCE [LARGE SCALE GENOMIC DNA]</scope>
    <source>
        <strain evidence="1">S191</strain>
    </source>
</reference>
<dbReference type="Proteomes" id="UP000673691">
    <property type="component" value="Unassembled WGS sequence"/>
</dbReference>
<name>A0A8H7ZUJ0_9FUNG</name>
<evidence type="ECO:0000313" key="1">
    <source>
        <dbReference type="EMBL" id="KAG5459288.1"/>
    </source>
</evidence>
<keyword evidence="2" id="KW-1185">Reference proteome</keyword>
<dbReference type="AlphaFoldDB" id="A0A8H7ZUJ0"/>
<dbReference type="EMBL" id="JAEFCI010007090">
    <property type="protein sequence ID" value="KAG5459288.1"/>
    <property type="molecule type" value="Genomic_DNA"/>
</dbReference>
<comment type="caution">
    <text evidence="1">The sequence shown here is derived from an EMBL/GenBank/DDBJ whole genome shotgun (WGS) entry which is preliminary data.</text>
</comment>
<proteinExistence type="predicted"/>
<gene>
    <name evidence="1" type="ORF">BJ554DRAFT_325</name>
</gene>
<evidence type="ECO:0000313" key="2">
    <source>
        <dbReference type="Proteomes" id="UP000673691"/>
    </source>
</evidence>
<accession>A0A8H7ZUJ0</accession>
<organism evidence="1 2">
    <name type="scientific">Olpidium bornovanus</name>
    <dbReference type="NCBI Taxonomy" id="278681"/>
    <lineage>
        <taxon>Eukaryota</taxon>
        <taxon>Fungi</taxon>
        <taxon>Fungi incertae sedis</taxon>
        <taxon>Olpidiomycota</taxon>
        <taxon>Olpidiomycotina</taxon>
        <taxon>Olpidiomycetes</taxon>
        <taxon>Olpidiales</taxon>
        <taxon>Olpidiaceae</taxon>
        <taxon>Olpidium</taxon>
    </lineage>
</organism>
<dbReference type="OrthoDB" id="10654394at2759"/>
<protein>
    <submittedName>
        <fullName evidence="1">Uncharacterized protein</fullName>
    </submittedName>
</protein>